<dbReference type="EMBL" id="VNJI01000083">
    <property type="protein sequence ID" value="TVX99387.1"/>
    <property type="molecule type" value="Genomic_DNA"/>
</dbReference>
<accession>A0A559JHQ5</accession>
<evidence type="ECO:0000256" key="5">
    <source>
        <dbReference type="ARBA" id="ARBA00022989"/>
    </source>
</evidence>
<evidence type="ECO:0000256" key="6">
    <source>
        <dbReference type="ARBA" id="ARBA00023136"/>
    </source>
</evidence>
<dbReference type="InterPro" id="IPR035906">
    <property type="entry name" value="MetI-like_sf"/>
</dbReference>
<evidence type="ECO:0000256" key="3">
    <source>
        <dbReference type="ARBA" id="ARBA00022475"/>
    </source>
</evidence>
<dbReference type="RefSeq" id="WP_144854950.1">
    <property type="nucleotide sequence ID" value="NZ_VNJI01000083.1"/>
</dbReference>
<sequence length="279" mass="31200">MSYKLARQSFAALRFVLLAAIAVTVIYPLLWVFLGSFKTEKEFFLNPWGIPSALHFEIYTNVIKQYRLDINIWNSFLIGLLSTIIITLVSALAAYGIIRMKWSGSKWMLGFFLLGIMIPVHSTLIPLYISLQGLREWIDPRLVLLIPYVAFGIPTSILILSGYVSTLSKEIEEAAVMDGSSLIGVFFRIILPVSVPALATVGILSFIHAWNELLYALVFLRDTAEQTIPVAILKFVGFYSTDWSNVFACISITIIPSVIIYVFLQEKIVQGVTSGAVKH</sequence>
<feature type="transmembrane region" description="Helical" evidence="7">
    <location>
        <begin position="72"/>
        <end position="95"/>
    </location>
</feature>
<dbReference type="GO" id="GO:0005886">
    <property type="term" value="C:plasma membrane"/>
    <property type="evidence" value="ECO:0007669"/>
    <property type="project" value="UniProtKB-SubCell"/>
</dbReference>
<feature type="transmembrane region" description="Helical" evidence="7">
    <location>
        <begin position="107"/>
        <end position="129"/>
    </location>
</feature>
<evidence type="ECO:0000256" key="2">
    <source>
        <dbReference type="ARBA" id="ARBA00022448"/>
    </source>
</evidence>
<feature type="domain" description="ABC transmembrane type-1" evidence="8">
    <location>
        <begin position="72"/>
        <end position="264"/>
    </location>
</feature>
<proteinExistence type="inferred from homology"/>
<protein>
    <submittedName>
        <fullName evidence="9">Carbohydrate ABC transporter permease</fullName>
    </submittedName>
</protein>
<evidence type="ECO:0000313" key="9">
    <source>
        <dbReference type="EMBL" id="TVX99387.1"/>
    </source>
</evidence>
<dbReference type="PROSITE" id="PS50928">
    <property type="entry name" value="ABC_TM1"/>
    <property type="match status" value="1"/>
</dbReference>
<dbReference type="PANTHER" id="PTHR32243">
    <property type="entry name" value="MALTOSE TRANSPORT SYSTEM PERMEASE-RELATED"/>
    <property type="match status" value="1"/>
</dbReference>
<feature type="transmembrane region" description="Helical" evidence="7">
    <location>
        <begin position="12"/>
        <end position="34"/>
    </location>
</feature>
<keyword evidence="6 7" id="KW-0472">Membrane</keyword>
<evidence type="ECO:0000259" key="8">
    <source>
        <dbReference type="PROSITE" id="PS50928"/>
    </source>
</evidence>
<keyword evidence="4 7" id="KW-0812">Transmembrane</keyword>
<keyword evidence="10" id="KW-1185">Reference proteome</keyword>
<dbReference type="OrthoDB" id="187395at2"/>
<keyword evidence="2 7" id="KW-0813">Transport</keyword>
<comment type="caution">
    <text evidence="9">The sequence shown here is derived from an EMBL/GenBank/DDBJ whole genome shotgun (WGS) entry which is preliminary data.</text>
</comment>
<dbReference type="PANTHER" id="PTHR32243:SF18">
    <property type="entry name" value="INNER MEMBRANE ABC TRANSPORTER PERMEASE PROTEIN YCJP"/>
    <property type="match status" value="1"/>
</dbReference>
<dbReference type="Pfam" id="PF00528">
    <property type="entry name" value="BPD_transp_1"/>
    <property type="match status" value="1"/>
</dbReference>
<feature type="transmembrane region" description="Helical" evidence="7">
    <location>
        <begin position="141"/>
        <end position="164"/>
    </location>
</feature>
<organism evidence="9 10">
    <name type="scientific">Paenibacillus cremeus</name>
    <dbReference type="NCBI Taxonomy" id="2163881"/>
    <lineage>
        <taxon>Bacteria</taxon>
        <taxon>Bacillati</taxon>
        <taxon>Bacillota</taxon>
        <taxon>Bacilli</taxon>
        <taxon>Bacillales</taxon>
        <taxon>Paenibacillaceae</taxon>
        <taxon>Paenibacillus</taxon>
    </lineage>
</organism>
<evidence type="ECO:0000256" key="7">
    <source>
        <dbReference type="RuleBase" id="RU363032"/>
    </source>
</evidence>
<comment type="subcellular location">
    <subcellularLocation>
        <location evidence="1 7">Cell membrane</location>
        <topology evidence="1 7">Multi-pass membrane protein</topology>
    </subcellularLocation>
</comment>
<dbReference type="InterPro" id="IPR000515">
    <property type="entry name" value="MetI-like"/>
</dbReference>
<dbReference type="Gene3D" id="1.10.3720.10">
    <property type="entry name" value="MetI-like"/>
    <property type="match status" value="1"/>
</dbReference>
<evidence type="ECO:0000256" key="1">
    <source>
        <dbReference type="ARBA" id="ARBA00004651"/>
    </source>
</evidence>
<feature type="transmembrane region" description="Helical" evidence="7">
    <location>
        <begin position="243"/>
        <end position="264"/>
    </location>
</feature>
<dbReference type="CDD" id="cd06261">
    <property type="entry name" value="TM_PBP2"/>
    <property type="match status" value="1"/>
</dbReference>
<evidence type="ECO:0000256" key="4">
    <source>
        <dbReference type="ARBA" id="ARBA00022692"/>
    </source>
</evidence>
<reference evidence="9 10" key="1">
    <citation type="submission" date="2019-07" db="EMBL/GenBank/DDBJ databases">
        <authorList>
            <person name="Kim J."/>
        </authorList>
    </citation>
    <scope>NUCLEOTIDE SEQUENCE [LARGE SCALE GENOMIC DNA]</scope>
    <source>
        <strain evidence="9 10">JC52</strain>
    </source>
</reference>
<dbReference type="GO" id="GO:0055085">
    <property type="term" value="P:transmembrane transport"/>
    <property type="evidence" value="ECO:0007669"/>
    <property type="project" value="InterPro"/>
</dbReference>
<dbReference type="SUPFAM" id="SSF161098">
    <property type="entry name" value="MetI-like"/>
    <property type="match status" value="1"/>
</dbReference>
<feature type="transmembrane region" description="Helical" evidence="7">
    <location>
        <begin position="185"/>
        <end position="210"/>
    </location>
</feature>
<name>A0A559JHQ5_9BACL</name>
<keyword evidence="3" id="KW-1003">Cell membrane</keyword>
<dbReference type="AlphaFoldDB" id="A0A559JHQ5"/>
<dbReference type="Proteomes" id="UP000317036">
    <property type="component" value="Unassembled WGS sequence"/>
</dbReference>
<gene>
    <name evidence="9" type="ORF">FPZ49_33980</name>
</gene>
<dbReference type="InterPro" id="IPR050901">
    <property type="entry name" value="BP-dep_ABC_trans_perm"/>
</dbReference>
<keyword evidence="5 7" id="KW-1133">Transmembrane helix</keyword>
<evidence type="ECO:0000313" key="10">
    <source>
        <dbReference type="Proteomes" id="UP000317036"/>
    </source>
</evidence>
<comment type="similarity">
    <text evidence="7">Belongs to the binding-protein-dependent transport system permease family.</text>
</comment>